<keyword evidence="1" id="KW-0472">Membrane</keyword>
<name>C5KMH2_PERM5</name>
<proteinExistence type="predicted"/>
<dbReference type="EMBL" id="GG674455">
    <property type="protein sequence ID" value="EER14320.1"/>
    <property type="molecule type" value="Genomic_DNA"/>
</dbReference>
<dbReference type="Proteomes" id="UP000007800">
    <property type="component" value="Unassembled WGS sequence"/>
</dbReference>
<organism evidence="3">
    <name type="scientific">Perkinsus marinus (strain ATCC 50983 / TXsc)</name>
    <dbReference type="NCBI Taxonomy" id="423536"/>
    <lineage>
        <taxon>Eukaryota</taxon>
        <taxon>Sar</taxon>
        <taxon>Alveolata</taxon>
        <taxon>Perkinsozoa</taxon>
        <taxon>Perkinsea</taxon>
        <taxon>Perkinsida</taxon>
        <taxon>Perkinsidae</taxon>
        <taxon>Perkinsus</taxon>
    </lineage>
</organism>
<dbReference type="AlphaFoldDB" id="C5KMH2"/>
<reference evidence="2 3" key="1">
    <citation type="submission" date="2008-07" db="EMBL/GenBank/DDBJ databases">
        <authorList>
            <person name="El-Sayed N."/>
            <person name="Caler E."/>
            <person name="Inman J."/>
            <person name="Amedeo P."/>
            <person name="Hass B."/>
            <person name="Wortman J."/>
        </authorList>
    </citation>
    <scope>NUCLEOTIDE SEQUENCE [LARGE SCALE GENOMIC DNA]</scope>
    <source>
        <strain evidence="3">ATCC 50983 / TXsc</strain>
    </source>
</reference>
<feature type="transmembrane region" description="Helical" evidence="1">
    <location>
        <begin position="12"/>
        <end position="31"/>
    </location>
</feature>
<evidence type="ECO:0000256" key="1">
    <source>
        <dbReference type="SAM" id="Phobius"/>
    </source>
</evidence>
<accession>C5KMH2</accession>
<protein>
    <submittedName>
        <fullName evidence="2">Uncharacterized protein</fullName>
    </submittedName>
</protein>
<keyword evidence="1" id="KW-0812">Transmembrane</keyword>
<dbReference type="RefSeq" id="XP_002782525.1">
    <property type="nucleotide sequence ID" value="XM_002782479.1"/>
</dbReference>
<gene>
    <name evidence="2" type="ORF">Pmar_PMAR010538</name>
</gene>
<evidence type="ECO:0000313" key="3">
    <source>
        <dbReference type="Proteomes" id="UP000007800"/>
    </source>
</evidence>
<sequence length="73" mass="7705">MLLPDASSFVPSTAAIFVRLMIAFPTILLVGDATAAFYHMLLCAGSDVFVSDRLTFGVNVGPAKGRTCILPLC</sequence>
<dbReference type="InParanoid" id="C5KMH2"/>
<dbReference type="GeneID" id="9044340"/>
<evidence type="ECO:0000313" key="2">
    <source>
        <dbReference type="EMBL" id="EER14320.1"/>
    </source>
</evidence>
<keyword evidence="1" id="KW-1133">Transmembrane helix</keyword>
<keyword evidence="3" id="KW-1185">Reference proteome</keyword>